<dbReference type="Proteomes" id="UP000236311">
    <property type="component" value="Unassembled WGS sequence"/>
</dbReference>
<dbReference type="HAMAP" id="MF_01147">
    <property type="entry name" value="Lgt"/>
    <property type="match status" value="1"/>
</dbReference>
<dbReference type="GO" id="GO:0005886">
    <property type="term" value="C:plasma membrane"/>
    <property type="evidence" value="ECO:0007669"/>
    <property type="project" value="UniProtKB-SubCell"/>
</dbReference>
<keyword evidence="8" id="KW-0328">Glycosyltransferase</keyword>
<keyword evidence="3 7" id="KW-0808">Transferase</keyword>
<keyword evidence="8" id="KW-0449">Lipoprotein</keyword>
<dbReference type="InterPro" id="IPR001640">
    <property type="entry name" value="Lgt"/>
</dbReference>
<evidence type="ECO:0000313" key="9">
    <source>
        <dbReference type="Proteomes" id="UP000236311"/>
    </source>
</evidence>
<keyword evidence="6 7" id="KW-0472">Membrane</keyword>
<keyword evidence="5 7" id="KW-1133">Transmembrane helix</keyword>
<evidence type="ECO:0000256" key="7">
    <source>
        <dbReference type="HAMAP-Rule" id="MF_01147"/>
    </source>
</evidence>
<evidence type="ECO:0000256" key="3">
    <source>
        <dbReference type="ARBA" id="ARBA00022679"/>
    </source>
</evidence>
<dbReference type="PANTHER" id="PTHR30589:SF0">
    <property type="entry name" value="PHOSPHATIDYLGLYCEROL--PROLIPOPROTEIN DIACYLGLYCERYL TRANSFERASE"/>
    <property type="match status" value="1"/>
</dbReference>
<dbReference type="OrthoDB" id="871140at2"/>
<comment type="pathway">
    <text evidence="7">Protein modification; lipoprotein biosynthesis (diacylglyceryl transfer).</text>
</comment>
<feature type="transmembrane region" description="Helical" evidence="7">
    <location>
        <begin position="61"/>
        <end position="83"/>
    </location>
</feature>
<proteinExistence type="inferred from homology"/>
<evidence type="ECO:0000256" key="2">
    <source>
        <dbReference type="ARBA" id="ARBA00022475"/>
    </source>
</evidence>
<keyword evidence="4 7" id="KW-0812">Transmembrane</keyword>
<evidence type="ECO:0000256" key="5">
    <source>
        <dbReference type="ARBA" id="ARBA00022989"/>
    </source>
</evidence>
<dbReference type="NCBIfam" id="TIGR00544">
    <property type="entry name" value="lgt"/>
    <property type="match status" value="1"/>
</dbReference>
<dbReference type="AlphaFoldDB" id="A0A2K4ZN67"/>
<feature type="transmembrane region" description="Helical" evidence="7">
    <location>
        <begin position="103"/>
        <end position="120"/>
    </location>
</feature>
<dbReference type="RefSeq" id="WP_103241912.1">
    <property type="nucleotide sequence ID" value="NZ_CANRXC010000010.1"/>
</dbReference>
<keyword evidence="2 7" id="KW-1003">Cell membrane</keyword>
<keyword evidence="9" id="KW-1185">Reference proteome</keyword>
<comment type="similarity">
    <text evidence="1 7">Belongs to the Lgt family.</text>
</comment>
<feature type="transmembrane region" description="Helical" evidence="7">
    <location>
        <begin position="261"/>
        <end position="279"/>
    </location>
</feature>
<dbReference type="GO" id="GO:0042158">
    <property type="term" value="P:lipoprotein biosynthetic process"/>
    <property type="evidence" value="ECO:0007669"/>
    <property type="project" value="UniProtKB-UniRule"/>
</dbReference>
<sequence>MNTGDIAFPNLGIYLHDVPKSFSVFGFNIAFYGLIIGLGVLAGLLMAVYMAKITGQNPDDYWDFAIYAVIFSIIGGRIYYVIFAWDYYKDDLAGIFRLRNGGMAIYGAVIAAFITLFVYCKVKKKNPLLMGDTAIPGLILGQAVGRWGNFMNREVFGEYYDGLFSMQLPVDAVRARDISDNIAAHIPEGANYINVHPTFLYESVWNLLVFAALLCFRKHKKFHGELCLIYLGGYGLGRFIIEGIRTDTLFIPGTTVPVSQVLALLMFVFAVGADILVRIKMKHKS</sequence>
<evidence type="ECO:0000256" key="1">
    <source>
        <dbReference type="ARBA" id="ARBA00007150"/>
    </source>
</evidence>
<evidence type="ECO:0000256" key="4">
    <source>
        <dbReference type="ARBA" id="ARBA00022692"/>
    </source>
</evidence>
<accession>A0A2K4ZN67</accession>
<feature type="transmembrane region" description="Helical" evidence="7">
    <location>
        <begin position="222"/>
        <end position="241"/>
    </location>
</feature>
<feature type="binding site" evidence="7">
    <location>
        <position position="146"/>
    </location>
    <ligand>
        <name>a 1,2-diacyl-sn-glycero-3-phospho-(1'-sn-glycerol)</name>
        <dbReference type="ChEBI" id="CHEBI:64716"/>
    </ligand>
</feature>
<dbReference type="EC" id="2.5.1.145" evidence="7"/>
<dbReference type="Pfam" id="PF01790">
    <property type="entry name" value="LGT"/>
    <property type="match status" value="1"/>
</dbReference>
<reference evidence="8 9" key="1">
    <citation type="submission" date="2018-01" db="EMBL/GenBank/DDBJ databases">
        <authorList>
            <person name="Gaut B.S."/>
            <person name="Morton B.R."/>
            <person name="Clegg M.T."/>
            <person name="Duvall M.R."/>
        </authorList>
    </citation>
    <scope>NUCLEOTIDE SEQUENCE [LARGE SCALE GENOMIC DNA]</scope>
    <source>
        <strain evidence="8">GP69</strain>
    </source>
</reference>
<evidence type="ECO:0000313" key="8">
    <source>
        <dbReference type="EMBL" id="SOY31905.1"/>
    </source>
</evidence>
<dbReference type="UniPathway" id="UPA00664"/>
<feature type="transmembrane region" description="Helical" evidence="7">
    <location>
        <begin position="29"/>
        <end position="49"/>
    </location>
</feature>
<name>A0A2K4ZN67_9FIRM</name>
<comment type="catalytic activity">
    <reaction evidence="7">
        <text>L-cysteinyl-[prolipoprotein] + a 1,2-diacyl-sn-glycero-3-phospho-(1'-sn-glycerol) = an S-1,2-diacyl-sn-glyceryl-L-cysteinyl-[prolipoprotein] + sn-glycerol 1-phosphate + H(+)</text>
        <dbReference type="Rhea" id="RHEA:56712"/>
        <dbReference type="Rhea" id="RHEA-COMP:14679"/>
        <dbReference type="Rhea" id="RHEA-COMP:14680"/>
        <dbReference type="ChEBI" id="CHEBI:15378"/>
        <dbReference type="ChEBI" id="CHEBI:29950"/>
        <dbReference type="ChEBI" id="CHEBI:57685"/>
        <dbReference type="ChEBI" id="CHEBI:64716"/>
        <dbReference type="ChEBI" id="CHEBI:140658"/>
        <dbReference type="EC" id="2.5.1.145"/>
    </reaction>
</comment>
<gene>
    <name evidence="7 8" type="primary">lgt</name>
    <name evidence="8" type="ORF">AMURIS_04654</name>
</gene>
<organism evidence="8 9">
    <name type="scientific">Acetatifactor muris</name>
    <dbReference type="NCBI Taxonomy" id="879566"/>
    <lineage>
        <taxon>Bacteria</taxon>
        <taxon>Bacillati</taxon>
        <taxon>Bacillota</taxon>
        <taxon>Clostridia</taxon>
        <taxon>Lachnospirales</taxon>
        <taxon>Lachnospiraceae</taxon>
        <taxon>Acetatifactor</taxon>
    </lineage>
</organism>
<dbReference type="PROSITE" id="PS01311">
    <property type="entry name" value="LGT"/>
    <property type="match status" value="1"/>
</dbReference>
<comment type="function">
    <text evidence="7">Catalyzes the transfer of the diacylglyceryl group from phosphatidylglycerol to the sulfhydryl group of the N-terminal cysteine of a prolipoprotein, the first step in the formation of mature lipoproteins.</text>
</comment>
<comment type="subcellular location">
    <subcellularLocation>
        <location evidence="7">Cell membrane</location>
        <topology evidence="7">Multi-pass membrane protein</topology>
    </subcellularLocation>
</comment>
<dbReference type="GO" id="GO:0008961">
    <property type="term" value="F:phosphatidylglycerol-prolipoprotein diacylglyceryl transferase activity"/>
    <property type="evidence" value="ECO:0007669"/>
    <property type="project" value="UniProtKB-UniRule"/>
</dbReference>
<dbReference type="EMBL" id="OFSM01000034">
    <property type="protein sequence ID" value="SOY31905.1"/>
    <property type="molecule type" value="Genomic_DNA"/>
</dbReference>
<dbReference type="PANTHER" id="PTHR30589">
    <property type="entry name" value="PROLIPOPROTEIN DIACYLGLYCERYL TRANSFERASE"/>
    <property type="match status" value="1"/>
</dbReference>
<evidence type="ECO:0000256" key="6">
    <source>
        <dbReference type="ARBA" id="ARBA00023136"/>
    </source>
</evidence>
<protein>
    <recommendedName>
        <fullName evidence="7">Phosphatidylglycerol--prolipoprotein diacylglyceryl transferase</fullName>
        <ecNumber evidence="7">2.5.1.145</ecNumber>
    </recommendedName>
</protein>